<evidence type="ECO:0000256" key="14">
    <source>
        <dbReference type="SAM" id="MobiDB-lite"/>
    </source>
</evidence>
<dbReference type="RefSeq" id="XP_019036735.1">
    <property type="nucleotide sequence ID" value="XM_019182306.1"/>
</dbReference>
<dbReference type="GeneID" id="30199552"/>
<dbReference type="AlphaFoldDB" id="A0A1E3NWL2"/>
<comment type="subcellular location">
    <subcellularLocation>
        <location evidence="2">Chromosome</location>
        <location evidence="2">Telomere</location>
    </subcellularLocation>
    <subcellularLocation>
        <location evidence="1">Nucleus</location>
    </subcellularLocation>
</comment>
<dbReference type="InterPro" id="IPR014849">
    <property type="entry name" value="EKC/KEOPS_Gon7"/>
</dbReference>
<evidence type="ECO:0000256" key="12">
    <source>
        <dbReference type="ARBA" id="ARBA00023242"/>
    </source>
</evidence>
<feature type="compositionally biased region" description="Basic and acidic residues" evidence="14">
    <location>
        <begin position="87"/>
        <end position="103"/>
    </location>
</feature>
<feature type="region of interest" description="Disordered" evidence="14">
    <location>
        <begin position="87"/>
        <end position="112"/>
    </location>
</feature>
<gene>
    <name evidence="15" type="ORF">WICANDRAFT_35445</name>
</gene>
<accession>A0A1E3NWL2</accession>
<keyword evidence="6" id="KW-0158">Chromosome</keyword>
<evidence type="ECO:0000256" key="3">
    <source>
        <dbReference type="ARBA" id="ARBA00008529"/>
    </source>
</evidence>
<sequence length="112" mass="12363">MSDPSASYQSPSISRQFHTAKDHPTQFQHSTNGLTTGPSQFVLEAGAIDRDMPSPGSNSPMGTLRAKVTTLQDDINDFLTERMGVETVEKRGKEEEYEKKLLDGADDDSEEE</sequence>
<evidence type="ECO:0000256" key="4">
    <source>
        <dbReference type="ARBA" id="ARBA00011534"/>
    </source>
</evidence>
<name>A0A1E3NWL2_WICAA</name>
<evidence type="ECO:0000313" key="15">
    <source>
        <dbReference type="EMBL" id="ODQ57528.1"/>
    </source>
</evidence>
<organism evidence="15 16">
    <name type="scientific">Wickerhamomyces anomalus (strain ATCC 58044 / CBS 1984 / NCYC 433 / NRRL Y-366-8)</name>
    <name type="common">Yeast</name>
    <name type="synonym">Hansenula anomala</name>
    <dbReference type="NCBI Taxonomy" id="683960"/>
    <lineage>
        <taxon>Eukaryota</taxon>
        <taxon>Fungi</taxon>
        <taxon>Dikarya</taxon>
        <taxon>Ascomycota</taxon>
        <taxon>Saccharomycotina</taxon>
        <taxon>Saccharomycetes</taxon>
        <taxon>Phaffomycetales</taxon>
        <taxon>Wickerhamomycetaceae</taxon>
        <taxon>Wickerhamomyces</taxon>
    </lineage>
</organism>
<dbReference type="OrthoDB" id="2288868at2759"/>
<dbReference type="GO" id="GO:0005634">
    <property type="term" value="C:nucleus"/>
    <property type="evidence" value="ECO:0007669"/>
    <property type="project" value="UniProtKB-SubCell"/>
</dbReference>
<feature type="region of interest" description="Disordered" evidence="14">
    <location>
        <begin position="1"/>
        <end position="38"/>
    </location>
</feature>
<evidence type="ECO:0000256" key="13">
    <source>
        <dbReference type="ARBA" id="ARBA00025393"/>
    </source>
</evidence>
<dbReference type="Pfam" id="PF08738">
    <property type="entry name" value="Gon7"/>
    <property type="match status" value="1"/>
</dbReference>
<keyword evidence="12" id="KW-0539">Nucleus</keyword>
<dbReference type="EMBL" id="KV454213">
    <property type="protein sequence ID" value="ODQ57528.1"/>
    <property type="molecule type" value="Genomic_DNA"/>
</dbReference>
<dbReference type="Proteomes" id="UP000094112">
    <property type="component" value="Unassembled WGS sequence"/>
</dbReference>
<evidence type="ECO:0000256" key="1">
    <source>
        <dbReference type="ARBA" id="ARBA00004123"/>
    </source>
</evidence>
<protein>
    <recommendedName>
        <fullName evidence="5">EKC/KEOPS complex subunit GON7</fullName>
    </recommendedName>
</protein>
<feature type="compositionally biased region" description="Polar residues" evidence="14">
    <location>
        <begin position="25"/>
        <end position="38"/>
    </location>
</feature>
<evidence type="ECO:0000256" key="7">
    <source>
        <dbReference type="ARBA" id="ARBA00022694"/>
    </source>
</evidence>
<dbReference type="STRING" id="683960.A0A1E3NWL2"/>
<comment type="subunit">
    <text evidence="4">Component of the EKC/KEOPS complex composed of at least BUD32, CGI121, GON7, KAE1 and PCC1; the whole complex dimerizes.</text>
</comment>
<keyword evidence="7" id="KW-0819">tRNA processing</keyword>
<evidence type="ECO:0000256" key="11">
    <source>
        <dbReference type="ARBA" id="ARBA00023163"/>
    </source>
</evidence>
<evidence type="ECO:0000256" key="2">
    <source>
        <dbReference type="ARBA" id="ARBA00004574"/>
    </source>
</evidence>
<comment type="similarity">
    <text evidence="3">Belongs to the GON7 family.</text>
</comment>
<keyword evidence="11" id="KW-0804">Transcription</keyword>
<evidence type="ECO:0000256" key="6">
    <source>
        <dbReference type="ARBA" id="ARBA00022454"/>
    </source>
</evidence>
<feature type="compositionally biased region" description="Polar residues" evidence="14">
    <location>
        <begin position="1"/>
        <end position="17"/>
    </location>
</feature>
<evidence type="ECO:0000256" key="5">
    <source>
        <dbReference type="ARBA" id="ARBA00019746"/>
    </source>
</evidence>
<dbReference type="GO" id="GO:0008033">
    <property type="term" value="P:tRNA processing"/>
    <property type="evidence" value="ECO:0007669"/>
    <property type="project" value="UniProtKB-KW"/>
</dbReference>
<evidence type="ECO:0000313" key="16">
    <source>
        <dbReference type="Proteomes" id="UP000094112"/>
    </source>
</evidence>
<evidence type="ECO:0000256" key="10">
    <source>
        <dbReference type="ARBA" id="ARBA00023159"/>
    </source>
</evidence>
<reference evidence="15 16" key="1">
    <citation type="journal article" date="2016" name="Proc. Natl. Acad. Sci. U.S.A.">
        <title>Comparative genomics of biotechnologically important yeasts.</title>
        <authorList>
            <person name="Riley R."/>
            <person name="Haridas S."/>
            <person name="Wolfe K.H."/>
            <person name="Lopes M.R."/>
            <person name="Hittinger C.T."/>
            <person name="Goeker M."/>
            <person name="Salamov A.A."/>
            <person name="Wisecaver J.H."/>
            <person name="Long T.M."/>
            <person name="Calvey C.H."/>
            <person name="Aerts A.L."/>
            <person name="Barry K.W."/>
            <person name="Choi C."/>
            <person name="Clum A."/>
            <person name="Coughlan A.Y."/>
            <person name="Deshpande S."/>
            <person name="Douglass A.P."/>
            <person name="Hanson S.J."/>
            <person name="Klenk H.-P."/>
            <person name="LaButti K.M."/>
            <person name="Lapidus A."/>
            <person name="Lindquist E.A."/>
            <person name="Lipzen A.M."/>
            <person name="Meier-Kolthoff J.P."/>
            <person name="Ohm R.A."/>
            <person name="Otillar R.P."/>
            <person name="Pangilinan J.L."/>
            <person name="Peng Y."/>
            <person name="Rokas A."/>
            <person name="Rosa C.A."/>
            <person name="Scheuner C."/>
            <person name="Sibirny A.A."/>
            <person name="Slot J.C."/>
            <person name="Stielow J.B."/>
            <person name="Sun H."/>
            <person name="Kurtzman C.P."/>
            <person name="Blackwell M."/>
            <person name="Grigoriev I.V."/>
            <person name="Jeffries T.W."/>
        </authorList>
    </citation>
    <scope>NUCLEOTIDE SEQUENCE [LARGE SCALE GENOMIC DNA]</scope>
    <source>
        <strain evidence="16">ATCC 58044 / CBS 1984 / NCYC 433 / NRRL Y-366-8</strain>
    </source>
</reference>
<evidence type="ECO:0000256" key="9">
    <source>
        <dbReference type="ARBA" id="ARBA00023015"/>
    </source>
</evidence>
<keyword evidence="16" id="KW-1185">Reference proteome</keyword>
<proteinExistence type="inferred from homology"/>
<keyword evidence="9" id="KW-0805">Transcription regulation</keyword>
<keyword evidence="8" id="KW-0779">Telomere</keyword>
<comment type="function">
    <text evidence="13">Component of the EKC/KEOPS complex that is required for the formation of a threonylcarbamoyl group on adenosine at position 37 (t(6)A37) in tRNAs that read codons beginning with adenine. The complex is probably involved in the transfer of the threonylcarbamoyl moiety of threonylcarbamoyl-AMP (TC-AMP) to the N6 group of A37. GON7 likely plays a supporting role to the catalytic subunit KAE1 in the complex. The EKC/KEOPS complex also promotes both telomere uncapping and telomere elongation. The complex is required for efficient recruitment of transcriptional coactivators.</text>
</comment>
<evidence type="ECO:0000256" key="8">
    <source>
        <dbReference type="ARBA" id="ARBA00022895"/>
    </source>
</evidence>
<keyword evidence="10" id="KW-0010">Activator</keyword>
<dbReference type="GO" id="GO:0000781">
    <property type="term" value="C:chromosome, telomeric region"/>
    <property type="evidence" value="ECO:0007669"/>
    <property type="project" value="UniProtKB-SubCell"/>
</dbReference>